<dbReference type="InterPro" id="IPR015421">
    <property type="entry name" value="PyrdxlP-dep_Trfase_major"/>
</dbReference>
<evidence type="ECO:0000256" key="1">
    <source>
        <dbReference type="ARBA" id="ARBA00001933"/>
    </source>
</evidence>
<dbReference type="GO" id="GO:0006520">
    <property type="term" value="P:amino acid metabolic process"/>
    <property type="evidence" value="ECO:0007669"/>
    <property type="project" value="InterPro"/>
</dbReference>
<comment type="cofactor">
    <cofactor evidence="1">
        <name>pyridoxal 5'-phosphate</name>
        <dbReference type="ChEBI" id="CHEBI:597326"/>
    </cofactor>
</comment>
<evidence type="ECO:0000259" key="7">
    <source>
        <dbReference type="Pfam" id="PF00155"/>
    </source>
</evidence>
<comment type="similarity">
    <text evidence="2">Belongs to the class-I pyridoxal-phosphate-dependent aminotransferase family.</text>
</comment>
<accession>A0A1V1HZC5</accession>
<dbReference type="GO" id="GO:0042802">
    <property type="term" value="F:identical protein binding"/>
    <property type="evidence" value="ECO:0007669"/>
    <property type="project" value="TreeGrafter"/>
</dbReference>
<protein>
    <submittedName>
        <fullName evidence="8">Aspartate/aromatic aminotransferase</fullName>
    </submittedName>
</protein>
<dbReference type="GO" id="GO:0030170">
    <property type="term" value="F:pyridoxal phosphate binding"/>
    <property type="evidence" value="ECO:0007669"/>
    <property type="project" value="InterPro"/>
</dbReference>
<dbReference type="PANTHER" id="PTHR11879:SF22">
    <property type="entry name" value="ASPARTATE AMINOTRANSFERASE, MITOCHONDRIAL"/>
    <property type="match status" value="1"/>
</dbReference>
<dbReference type="KEGG" id="ril:CRIB_540"/>
<dbReference type="InterPro" id="IPR015422">
    <property type="entry name" value="PyrdxlP-dep_Trfase_small"/>
</dbReference>
<dbReference type="CDD" id="cd00609">
    <property type="entry name" value="AAT_like"/>
    <property type="match status" value="1"/>
</dbReference>
<dbReference type="InterPro" id="IPR004839">
    <property type="entry name" value="Aminotransferase_I/II_large"/>
</dbReference>
<dbReference type="Gene3D" id="3.40.640.10">
    <property type="entry name" value="Type I PLP-dependent aspartate aminotransferase-like (Major domain)"/>
    <property type="match status" value="1"/>
</dbReference>
<dbReference type="RefSeq" id="WP_180703030.1">
    <property type="nucleotide sequence ID" value="NZ_JAVSGX010000025.1"/>
</dbReference>
<evidence type="ECO:0000256" key="2">
    <source>
        <dbReference type="ARBA" id="ARBA00007441"/>
    </source>
</evidence>
<name>A0A1V1HZC5_9FIRM</name>
<dbReference type="InterPro" id="IPR000796">
    <property type="entry name" value="Asp_trans"/>
</dbReference>
<dbReference type="PANTHER" id="PTHR11879">
    <property type="entry name" value="ASPARTATE AMINOTRANSFERASE"/>
    <property type="match status" value="1"/>
</dbReference>
<dbReference type="SUPFAM" id="SSF53383">
    <property type="entry name" value="PLP-dependent transferases"/>
    <property type="match status" value="1"/>
</dbReference>
<dbReference type="GO" id="GO:0008483">
    <property type="term" value="F:transaminase activity"/>
    <property type="evidence" value="ECO:0007669"/>
    <property type="project" value="UniProtKB-KW"/>
</dbReference>
<organism evidence="8 9">
    <name type="scientific">Romboutsia ilealis</name>
    <dbReference type="NCBI Taxonomy" id="1115758"/>
    <lineage>
        <taxon>Bacteria</taxon>
        <taxon>Bacillati</taxon>
        <taxon>Bacillota</taxon>
        <taxon>Clostridia</taxon>
        <taxon>Peptostreptococcales</taxon>
        <taxon>Peptostreptococcaceae</taxon>
        <taxon>Romboutsia</taxon>
    </lineage>
</organism>
<evidence type="ECO:0000256" key="6">
    <source>
        <dbReference type="ARBA" id="ARBA00022898"/>
    </source>
</evidence>
<dbReference type="Gene3D" id="3.90.1150.10">
    <property type="entry name" value="Aspartate Aminotransferase, domain 1"/>
    <property type="match status" value="1"/>
</dbReference>
<keyword evidence="6" id="KW-0663">Pyridoxal phosphate</keyword>
<evidence type="ECO:0000313" key="9">
    <source>
        <dbReference type="Proteomes" id="UP000245622"/>
    </source>
</evidence>
<keyword evidence="4 8" id="KW-0032">Aminotransferase</keyword>
<evidence type="ECO:0000256" key="5">
    <source>
        <dbReference type="ARBA" id="ARBA00022679"/>
    </source>
</evidence>
<keyword evidence="9" id="KW-1185">Reference proteome</keyword>
<evidence type="ECO:0000256" key="4">
    <source>
        <dbReference type="ARBA" id="ARBA00022576"/>
    </source>
</evidence>
<dbReference type="Pfam" id="PF00155">
    <property type="entry name" value="Aminotran_1_2"/>
    <property type="match status" value="1"/>
</dbReference>
<evidence type="ECO:0000313" key="8">
    <source>
        <dbReference type="EMBL" id="CED93295.1"/>
    </source>
</evidence>
<dbReference type="AlphaFoldDB" id="A0A1V1HZC5"/>
<evidence type="ECO:0000256" key="3">
    <source>
        <dbReference type="ARBA" id="ARBA00011738"/>
    </source>
</evidence>
<dbReference type="Proteomes" id="UP000245622">
    <property type="component" value="Chromosome 1"/>
</dbReference>
<keyword evidence="5 8" id="KW-0808">Transferase</keyword>
<sequence length="421" mass="47506">MPETMVAKHAQWPRVADPIFNISEKAQAAIKSLGKENVINATIGALTDDDGNIITLNTVFDEYKSLPNSEIAAYASIAGQKDYLEAVKKACFKDSMPDAHIRAVATPGGSGAIKLAVWNYTNEGDEILTSDWFWSPYVSISEEVGRKVTTYQLFNEYNNFNFNSFRERFLNIASKQERIFTILNTPAHNPTGYSVPDNDWDKILNLSKEVAQNPEKKIILFVDVAYIDFVKDDDGCRKFFEKFTNLPENILVIVGFSMSKGFTAYGMRMGAAICISSSEDVAEQFYYSCVHSCRANWSNCNRGPMKVLTNIINNPEKYKEYMDEKKIYKEMLSKRAEVFVEEAKKCELDILPYIDGFFISIPCEDPKAVSEELTKDNVFVVPLKRGLRFAVCAVSEEKCAIAPSIIKNALERVRGQMLARD</sequence>
<gene>
    <name evidence="8" type="ORF">CRIB_540</name>
</gene>
<reference evidence="8 9" key="1">
    <citation type="submission" date="2014-04" db="EMBL/GenBank/DDBJ databases">
        <authorList>
            <person name="Hornung B.V."/>
        </authorList>
    </citation>
    <scope>NUCLEOTIDE SEQUENCE [LARGE SCALE GENOMIC DNA]</scope>
    <source>
        <strain evidence="8 9">CRIB</strain>
    </source>
</reference>
<dbReference type="GeneID" id="82204728"/>
<comment type="subunit">
    <text evidence="3">Homodimer.</text>
</comment>
<dbReference type="InterPro" id="IPR015424">
    <property type="entry name" value="PyrdxlP-dep_Trfase"/>
</dbReference>
<dbReference type="EMBL" id="LN555523">
    <property type="protein sequence ID" value="CED93295.1"/>
    <property type="molecule type" value="Genomic_DNA"/>
</dbReference>
<feature type="domain" description="Aminotransferase class I/classII large" evidence="7">
    <location>
        <begin position="37"/>
        <end position="402"/>
    </location>
</feature>
<proteinExistence type="inferred from homology"/>